<evidence type="ECO:0000313" key="3">
    <source>
        <dbReference type="Proteomes" id="UP000261032"/>
    </source>
</evidence>
<keyword evidence="1" id="KW-0472">Membrane</keyword>
<dbReference type="PANTHER" id="PTHR40078:SF1">
    <property type="entry name" value="INTEGRAL MEMBRANE PROTEIN"/>
    <property type="match status" value="1"/>
</dbReference>
<organism evidence="2 3">
    <name type="scientific">Thomasclavelia ramosa</name>
    <dbReference type="NCBI Taxonomy" id="1547"/>
    <lineage>
        <taxon>Bacteria</taxon>
        <taxon>Bacillati</taxon>
        <taxon>Bacillota</taxon>
        <taxon>Erysipelotrichia</taxon>
        <taxon>Erysipelotrichales</taxon>
        <taxon>Coprobacillaceae</taxon>
        <taxon>Thomasclavelia</taxon>
    </lineage>
</organism>
<evidence type="ECO:0000313" key="2">
    <source>
        <dbReference type="EMBL" id="RGD86241.1"/>
    </source>
</evidence>
<dbReference type="InterPro" id="IPR038750">
    <property type="entry name" value="YczE/YyaS-like"/>
</dbReference>
<proteinExistence type="predicted"/>
<dbReference type="PANTHER" id="PTHR40078">
    <property type="entry name" value="INTEGRAL MEMBRANE PROTEIN-RELATED"/>
    <property type="match status" value="1"/>
</dbReference>
<reference evidence="2 3" key="1">
    <citation type="submission" date="2018-08" db="EMBL/GenBank/DDBJ databases">
        <title>A genome reference for cultivated species of the human gut microbiota.</title>
        <authorList>
            <person name="Zou Y."/>
            <person name="Xue W."/>
            <person name="Luo G."/>
        </authorList>
    </citation>
    <scope>NUCLEOTIDE SEQUENCE [LARGE SCALE GENOMIC DNA]</scope>
    <source>
        <strain evidence="2 3">OM06-4</strain>
    </source>
</reference>
<dbReference type="EMBL" id="QUSL01000007">
    <property type="protein sequence ID" value="RGD86241.1"/>
    <property type="molecule type" value="Genomic_DNA"/>
</dbReference>
<name>A0A3E3EG84_9FIRM</name>
<dbReference type="Pfam" id="PF19700">
    <property type="entry name" value="DUF6198"/>
    <property type="match status" value="1"/>
</dbReference>
<accession>A0A3E3EG84</accession>
<feature type="transmembrane region" description="Helical" evidence="1">
    <location>
        <begin position="47"/>
        <end position="68"/>
    </location>
</feature>
<dbReference type="AlphaFoldDB" id="A0A3E3EG84"/>
<protein>
    <submittedName>
        <fullName evidence="2">Uncharacterized protein</fullName>
    </submittedName>
</protein>
<gene>
    <name evidence="2" type="ORF">DXB93_06365</name>
</gene>
<feature type="transmembrane region" description="Helical" evidence="1">
    <location>
        <begin position="16"/>
        <end position="35"/>
    </location>
</feature>
<dbReference type="Proteomes" id="UP000261032">
    <property type="component" value="Unassembled WGS sequence"/>
</dbReference>
<feature type="transmembrane region" description="Helical" evidence="1">
    <location>
        <begin position="101"/>
        <end position="132"/>
    </location>
</feature>
<keyword evidence="1" id="KW-1133">Transmembrane helix</keyword>
<keyword evidence="1" id="KW-0812">Transmembrane</keyword>
<comment type="caution">
    <text evidence="2">The sequence shown here is derived from an EMBL/GenBank/DDBJ whole genome shotgun (WGS) entry which is preliminary data.</text>
</comment>
<sequence>MILIIVQICLVRKLTITIFLEIPFSLIFGYIIDFYDSLIKIRCSNLLSAYLLLLIAIIFVSLGVYFSVSCNLIATPVESTVKTISQVYNLKFSLVKNVFDITMIIMMLLLCLVLQIPVYGIGMGTVLSALLVGRFISGYQYFFDEKIQIYQLSR</sequence>
<evidence type="ECO:0000256" key="1">
    <source>
        <dbReference type="SAM" id="Phobius"/>
    </source>
</evidence>